<evidence type="ECO:0000313" key="4">
    <source>
        <dbReference type="Proteomes" id="UP000265663"/>
    </source>
</evidence>
<proteinExistence type="predicted"/>
<dbReference type="AlphaFoldDB" id="A0A3M7MFY7"/>
<feature type="transmembrane region" description="Helical" evidence="1">
    <location>
        <begin position="372"/>
        <end position="391"/>
    </location>
</feature>
<name>A0A3M7MFY7_9PLEO</name>
<keyword evidence="1" id="KW-1133">Transmembrane helix</keyword>
<organism evidence="3 4">
    <name type="scientific">Pyrenophora seminiperda CCB06</name>
    <dbReference type="NCBI Taxonomy" id="1302712"/>
    <lineage>
        <taxon>Eukaryota</taxon>
        <taxon>Fungi</taxon>
        <taxon>Dikarya</taxon>
        <taxon>Ascomycota</taxon>
        <taxon>Pezizomycotina</taxon>
        <taxon>Dothideomycetes</taxon>
        <taxon>Pleosporomycetidae</taxon>
        <taxon>Pleosporales</taxon>
        <taxon>Pleosporineae</taxon>
        <taxon>Pleosporaceae</taxon>
        <taxon>Pyrenophora</taxon>
    </lineage>
</organism>
<feature type="transmembrane region" description="Helical" evidence="1">
    <location>
        <begin position="305"/>
        <end position="325"/>
    </location>
</feature>
<evidence type="ECO:0000256" key="2">
    <source>
        <dbReference type="SAM" id="SignalP"/>
    </source>
</evidence>
<protein>
    <submittedName>
        <fullName evidence="3">Uncharacterized protein</fullName>
    </submittedName>
</protein>
<feature type="chain" id="PRO_5018100787" evidence="2">
    <location>
        <begin position="22"/>
        <end position="417"/>
    </location>
</feature>
<feature type="transmembrane region" description="Helical" evidence="1">
    <location>
        <begin position="337"/>
        <end position="360"/>
    </location>
</feature>
<keyword evidence="4" id="KW-1185">Reference proteome</keyword>
<dbReference type="EMBL" id="KE747840">
    <property type="protein sequence ID" value="RMZ73446.1"/>
    <property type="molecule type" value="Genomic_DNA"/>
</dbReference>
<keyword evidence="1" id="KW-0472">Membrane</keyword>
<sequence length="417" mass="47279">MICSRICTIFVYLWLVHVARATTFNPNCTLPPEGTNYVAGSNVRSTLEIFWSALYTIFVCTWAVQHLNVPPQEEYPEELPEFNDATKKPTRLWESTCKSLAGLPASTSKFLKDIPASTGKLWRQTWRRLKWMLITIVLPEFLLGRAMGDFIAAHRFAKNFKGGWTATHGFYANSGGFVLRLRPSSRVVAVDTAQLDYLVKKKRLINTRPPITKAEILEKSQGDVFATLSAMVQLLWLVIQLIVRKVNHLHSSQLEIAALSFAVIPNDRYNSDAELFMKQTKKIRKNEKGEKELYDYKWGITGEDCGFLIGAVILGACHCIAWNFAFPTPIERTLWRAAAGIITGIMPLFYMLWFTFVLLIPRSKVDSEPAEVVLAWLAYMVYGVCRLYLLGAAFRELFFLPPGAFVATWSVSFPHFG</sequence>
<evidence type="ECO:0000313" key="3">
    <source>
        <dbReference type="EMBL" id="RMZ73446.1"/>
    </source>
</evidence>
<dbReference type="OrthoDB" id="9451547at2759"/>
<evidence type="ECO:0000256" key="1">
    <source>
        <dbReference type="SAM" id="Phobius"/>
    </source>
</evidence>
<accession>A0A3M7MFY7</accession>
<reference evidence="3 4" key="1">
    <citation type="journal article" date="2014" name="PLoS ONE">
        <title>De novo Genome Assembly of the Fungal Plant Pathogen Pyrenophora semeniperda.</title>
        <authorList>
            <person name="Soliai M.M."/>
            <person name="Meyer S.E."/>
            <person name="Udall J.A."/>
            <person name="Elzinga D.E."/>
            <person name="Hermansen R.A."/>
            <person name="Bodily P.M."/>
            <person name="Hart A.A."/>
            <person name="Coleman C.E."/>
        </authorList>
    </citation>
    <scope>NUCLEOTIDE SEQUENCE [LARGE SCALE GENOMIC DNA]</scope>
    <source>
        <strain evidence="3 4">CCB06</strain>
        <tissue evidence="3">Mycelium</tissue>
    </source>
</reference>
<dbReference type="PANTHER" id="PTHR35043:SF8">
    <property type="entry name" value="DUF4220 DOMAIN-CONTAINING PROTEIN"/>
    <property type="match status" value="1"/>
</dbReference>
<gene>
    <name evidence="3" type="ORF">GMOD_00007955</name>
</gene>
<keyword evidence="2" id="KW-0732">Signal</keyword>
<feature type="transmembrane region" description="Helical" evidence="1">
    <location>
        <begin position="224"/>
        <end position="243"/>
    </location>
</feature>
<dbReference type="PANTHER" id="PTHR35043">
    <property type="entry name" value="TRANSCRIPTION FACTOR DOMAIN-CONTAINING PROTEIN"/>
    <property type="match status" value="1"/>
</dbReference>
<feature type="signal peptide" evidence="2">
    <location>
        <begin position="1"/>
        <end position="21"/>
    </location>
</feature>
<keyword evidence="1" id="KW-0812">Transmembrane</keyword>
<dbReference type="Proteomes" id="UP000265663">
    <property type="component" value="Unassembled WGS sequence"/>
</dbReference>